<proteinExistence type="inferred from homology"/>
<name>A0A1E8EXC9_9CLOT</name>
<dbReference type="InterPro" id="IPR036388">
    <property type="entry name" value="WH-like_DNA-bd_sf"/>
</dbReference>
<comment type="similarity">
    <text evidence="1 7">Belongs to the sigma-70 factor family.</text>
</comment>
<dbReference type="InterPro" id="IPR014284">
    <property type="entry name" value="RNA_pol_sigma-70_dom"/>
</dbReference>
<dbReference type="Proteomes" id="UP000175744">
    <property type="component" value="Unassembled WGS sequence"/>
</dbReference>
<keyword evidence="5 7" id="KW-0238">DNA-binding</keyword>
<dbReference type="InterPro" id="IPR007630">
    <property type="entry name" value="RNA_pol_sigma70_r4"/>
</dbReference>
<evidence type="ECO:0000256" key="3">
    <source>
        <dbReference type="ARBA" id="ARBA00023015"/>
    </source>
</evidence>
<evidence type="ECO:0000259" key="8">
    <source>
        <dbReference type="PROSITE" id="PS50943"/>
    </source>
</evidence>
<dbReference type="NCBIfam" id="TIGR02937">
    <property type="entry name" value="sigma70-ECF"/>
    <property type="match status" value="1"/>
</dbReference>
<gene>
    <name evidence="9" type="primary">sigK</name>
    <name evidence="9" type="ORF">CLOACE_17280</name>
</gene>
<evidence type="ECO:0000256" key="5">
    <source>
        <dbReference type="ARBA" id="ARBA00023125"/>
    </source>
</evidence>
<dbReference type="NCBIfam" id="NF004471">
    <property type="entry name" value="PRK05803.1"/>
    <property type="match status" value="1"/>
</dbReference>
<organism evidence="9 10">
    <name type="scientific">Clostridium acetireducens DSM 10703</name>
    <dbReference type="NCBI Taxonomy" id="1121290"/>
    <lineage>
        <taxon>Bacteria</taxon>
        <taxon>Bacillati</taxon>
        <taxon>Bacillota</taxon>
        <taxon>Clostridia</taxon>
        <taxon>Eubacteriales</taxon>
        <taxon>Clostridiaceae</taxon>
        <taxon>Clostridium</taxon>
    </lineage>
</organism>
<comment type="caution">
    <text evidence="9">The sequence shown here is derived from an EMBL/GenBank/DDBJ whole genome shotgun (WGS) entry which is preliminary data.</text>
</comment>
<dbReference type="PROSITE" id="PS00715">
    <property type="entry name" value="SIGMA70_1"/>
    <property type="match status" value="1"/>
</dbReference>
<protein>
    <recommendedName>
        <fullName evidence="7">RNA polymerase sigma factor</fullName>
    </recommendedName>
</protein>
<dbReference type="EMBL" id="LZFO01000027">
    <property type="protein sequence ID" value="OFI05432.1"/>
    <property type="molecule type" value="Genomic_DNA"/>
</dbReference>
<evidence type="ECO:0000313" key="10">
    <source>
        <dbReference type="Proteomes" id="UP000175744"/>
    </source>
</evidence>
<dbReference type="GO" id="GO:0030435">
    <property type="term" value="P:sporulation resulting in formation of a cellular spore"/>
    <property type="evidence" value="ECO:0007669"/>
    <property type="project" value="UniProtKB-KW"/>
</dbReference>
<dbReference type="PANTHER" id="PTHR30376:SF3">
    <property type="entry name" value="RNA POLYMERASE SIGMA FACTOR RPOH"/>
    <property type="match status" value="1"/>
</dbReference>
<dbReference type="Pfam" id="PF04542">
    <property type="entry name" value="Sigma70_r2"/>
    <property type="match status" value="1"/>
</dbReference>
<accession>A0A1E8EXC9</accession>
<dbReference type="InterPro" id="IPR013324">
    <property type="entry name" value="RNA_pol_sigma_r3/r4-like"/>
</dbReference>
<dbReference type="InterPro" id="IPR001387">
    <property type="entry name" value="Cro/C1-type_HTH"/>
</dbReference>
<dbReference type="PATRIC" id="fig|1121290.3.peg.1719"/>
<evidence type="ECO:0000256" key="4">
    <source>
        <dbReference type="ARBA" id="ARBA00023082"/>
    </source>
</evidence>
<keyword evidence="2" id="KW-0749">Sporulation</keyword>
<keyword evidence="3 7" id="KW-0805">Transcription regulation</keyword>
<dbReference type="AlphaFoldDB" id="A0A1E8EXC9"/>
<dbReference type="InterPro" id="IPR007627">
    <property type="entry name" value="RNA_pol_sigma70_r2"/>
</dbReference>
<dbReference type="Pfam" id="PF04545">
    <property type="entry name" value="Sigma70_r4"/>
    <property type="match status" value="1"/>
</dbReference>
<dbReference type="PROSITE" id="PS00716">
    <property type="entry name" value="SIGMA70_2"/>
    <property type="match status" value="1"/>
</dbReference>
<sequence length="233" mass="26427">MFLSDCIINMIGNLVFLTAYVSSNTSFPQPLNSKEEKYYLEKFKEGDLFAKSVLVERNLRLVAHIVKKYSYPGKDVDDLISIGIVGLIKAIDSYDISKGTRLATYAAKCIDNEILMLIRNNKKIRNEVYLQDPIGVDKEGNEISLMDILGTDEDSVIEIVETKIQIKKLYDKIDKCLGEREKIVIQMRYGLGDGKIRTQREIAKILGISRSYVSRIEKKALKKLNKALNPDGI</sequence>
<reference evidence="9 10" key="1">
    <citation type="submission" date="2016-06" db="EMBL/GenBank/DDBJ databases">
        <title>Genome sequence of Clostridium acetireducens DSM 10703.</title>
        <authorList>
            <person name="Poehlein A."/>
            <person name="Fluechter S."/>
            <person name="Duerre P."/>
            <person name="Daniel R."/>
        </authorList>
    </citation>
    <scope>NUCLEOTIDE SEQUENCE [LARGE SCALE GENOMIC DNA]</scope>
    <source>
        <strain evidence="9 10">DSM 10703</strain>
    </source>
</reference>
<dbReference type="Gene3D" id="1.10.10.10">
    <property type="entry name" value="Winged helix-like DNA-binding domain superfamily/Winged helix DNA-binding domain"/>
    <property type="match status" value="1"/>
</dbReference>
<keyword evidence="6 7" id="KW-0804">Transcription</keyword>
<dbReference type="GO" id="GO:0006352">
    <property type="term" value="P:DNA-templated transcription initiation"/>
    <property type="evidence" value="ECO:0007669"/>
    <property type="project" value="InterPro"/>
</dbReference>
<dbReference type="InterPro" id="IPR000943">
    <property type="entry name" value="RNA_pol_sigma70"/>
</dbReference>
<dbReference type="CDD" id="cd06171">
    <property type="entry name" value="Sigma70_r4"/>
    <property type="match status" value="1"/>
</dbReference>
<dbReference type="STRING" id="1121290.CLAOCE_17280"/>
<dbReference type="InterPro" id="IPR050813">
    <property type="entry name" value="Sigma-70_Factor"/>
</dbReference>
<comment type="function">
    <text evidence="7">Sigma factors are initiation factors that promote the attachment of RNA polymerase to specific initiation sites and are then released.</text>
</comment>
<evidence type="ECO:0000256" key="2">
    <source>
        <dbReference type="ARBA" id="ARBA00022969"/>
    </source>
</evidence>
<dbReference type="SUPFAM" id="SSF88946">
    <property type="entry name" value="Sigma2 domain of RNA polymerase sigma factors"/>
    <property type="match status" value="1"/>
</dbReference>
<dbReference type="GO" id="GO:0016987">
    <property type="term" value="F:sigma factor activity"/>
    <property type="evidence" value="ECO:0007669"/>
    <property type="project" value="UniProtKB-KW"/>
</dbReference>
<dbReference type="PRINTS" id="PR00046">
    <property type="entry name" value="SIGMA70FCT"/>
</dbReference>
<dbReference type="RefSeq" id="WP_070110698.1">
    <property type="nucleotide sequence ID" value="NZ_LZFO01000027.1"/>
</dbReference>
<dbReference type="SUPFAM" id="SSF88659">
    <property type="entry name" value="Sigma3 and sigma4 domains of RNA polymerase sigma factors"/>
    <property type="match status" value="1"/>
</dbReference>
<dbReference type="PROSITE" id="PS50943">
    <property type="entry name" value="HTH_CROC1"/>
    <property type="match status" value="1"/>
</dbReference>
<dbReference type="PIRSF" id="PIRSF000770">
    <property type="entry name" value="RNA_pol_sigma-SigE/K"/>
    <property type="match status" value="1"/>
</dbReference>
<dbReference type="Gene3D" id="1.20.120.1810">
    <property type="match status" value="1"/>
</dbReference>
<keyword evidence="10" id="KW-1185">Reference proteome</keyword>
<dbReference type="NCBIfam" id="TIGR02846">
    <property type="entry name" value="spore_sigmaK"/>
    <property type="match status" value="1"/>
</dbReference>
<keyword evidence="4 7" id="KW-0731">Sigma factor</keyword>
<dbReference type="GO" id="GO:0003677">
    <property type="term" value="F:DNA binding"/>
    <property type="evidence" value="ECO:0007669"/>
    <property type="project" value="UniProtKB-KW"/>
</dbReference>
<evidence type="ECO:0000256" key="1">
    <source>
        <dbReference type="ARBA" id="ARBA00007788"/>
    </source>
</evidence>
<evidence type="ECO:0000256" key="7">
    <source>
        <dbReference type="RuleBase" id="RU362124"/>
    </source>
</evidence>
<dbReference type="InterPro" id="IPR014209">
    <property type="entry name" value="RNA_pol_sigma-K"/>
</dbReference>
<feature type="domain" description="HTH cro/C1-type" evidence="8">
    <location>
        <begin position="198"/>
        <end position="218"/>
    </location>
</feature>
<evidence type="ECO:0000256" key="6">
    <source>
        <dbReference type="ARBA" id="ARBA00023163"/>
    </source>
</evidence>
<dbReference type="InterPro" id="IPR013325">
    <property type="entry name" value="RNA_pol_sigma_r2"/>
</dbReference>
<evidence type="ECO:0000313" key="9">
    <source>
        <dbReference type="EMBL" id="OFI05432.1"/>
    </source>
</evidence>
<dbReference type="PANTHER" id="PTHR30376">
    <property type="entry name" value="SIGMA FACTOR RPOH HEAT SHOCK RELATED"/>
    <property type="match status" value="1"/>
</dbReference>
<dbReference type="OrthoDB" id="9809557at2"/>